<dbReference type="GeneID" id="85495667"/>
<sequence length="763" mass="84705">MPAKLRPGSLPGIISNRLDEWAASQRVEDRLEVLGFDSRDATGLLHNWREKVQEDLAGMDKDDDGFLDRMKSMGWDAQTLTLAYESGMWSSVFEAAFLRHFLSYAAVEGPEHMRLHINALLQATDISDHAERQLDARMVNRSFHLHMGPTNSGKTYSALKALAKSPTGVYAGPLRLLAHEVWERLNLGSVGGLDGKPRPCSLVTGEEKRIVQNGQDMISCTVEMLPLMGHPSGNPWDVVVIDEIQMMGDAQRGGAWTSAVMGVNAKEIHLCGDETTADLLKSMIGRFKGDTLTVHRYERLTPLSVADESLQGDWENVQPGDCVVTFSRTNVFAAKKAIESTLGKKCAVVYGALPPETRAEQAREFNEDSGRAEIMVASDAVGMGLNLKIGRIVFESLTKFDGKRDVPLSLSQVKQIAGRAGRFGLQHKGESEDESSPDEVPHSGGIVTTLHEADLPLLRAMMPLSLPSVTRAVLEPTSKALGKLAPLLPPSTSYNDLMGHFEALAKLPPLTVLASISHREPIFQVVGKYRDVLTLGECIQFGMVPVNRRDPKVMSIFERVLKSYSEEMNVSLEPTLAPTMLIKTLKTVEETLAALPPLPPTLGVYRPYLVPPITIAAIPLLESLHKALVLYIWLSFRFQLAFPDRELAAAYKERTENALEICLERMPGVRQKKREERTGEMDGEHALYRRKYVDKHGLVKPEIKWVAAELAARNKRRDRWGSVEHQHMNATDYWKQKEVEQQQSLETQDDSNFGLAKPSEPGA</sequence>
<evidence type="ECO:0000256" key="4">
    <source>
        <dbReference type="ARBA" id="ARBA00022840"/>
    </source>
</evidence>
<accession>A0AA48L4H7</accession>
<organism evidence="7 8">
    <name type="scientific">Cutaneotrichosporon cavernicola</name>
    <dbReference type="NCBI Taxonomy" id="279322"/>
    <lineage>
        <taxon>Eukaryota</taxon>
        <taxon>Fungi</taxon>
        <taxon>Dikarya</taxon>
        <taxon>Basidiomycota</taxon>
        <taxon>Agaricomycotina</taxon>
        <taxon>Tremellomycetes</taxon>
        <taxon>Trichosporonales</taxon>
        <taxon>Trichosporonaceae</taxon>
        <taxon>Cutaneotrichosporon</taxon>
    </lineage>
</organism>
<feature type="domain" description="Helicase C-terminal" evidence="6">
    <location>
        <begin position="309"/>
        <end position="461"/>
    </location>
</feature>
<dbReference type="Gene3D" id="1.20.272.40">
    <property type="match status" value="1"/>
</dbReference>
<dbReference type="InterPro" id="IPR001650">
    <property type="entry name" value="Helicase_C-like"/>
</dbReference>
<gene>
    <name evidence="7" type="primary">SUV3</name>
    <name evidence="7" type="ORF">CcaverHIS019_0406170</name>
</gene>
<dbReference type="CDD" id="cd18805">
    <property type="entry name" value="SF2_C_suv3"/>
    <property type="match status" value="1"/>
</dbReference>
<dbReference type="GO" id="GO:0000965">
    <property type="term" value="P:mitochondrial RNA 3'-end processing"/>
    <property type="evidence" value="ECO:0007669"/>
    <property type="project" value="TreeGrafter"/>
</dbReference>
<feature type="region of interest" description="Disordered" evidence="5">
    <location>
        <begin position="731"/>
        <end position="763"/>
    </location>
</feature>
<dbReference type="Gene3D" id="1.20.58.1080">
    <property type="match status" value="1"/>
</dbReference>
<reference evidence="7" key="1">
    <citation type="journal article" date="2023" name="BMC Genomics">
        <title>Chromosome-level genome assemblies of Cutaneotrichosporon spp. (Trichosporonales, Basidiomycota) reveal imbalanced evolution between nucleotide sequences and chromosome synteny.</title>
        <authorList>
            <person name="Kobayashi Y."/>
            <person name="Kayamori A."/>
            <person name="Aoki K."/>
            <person name="Shiwa Y."/>
            <person name="Matsutani M."/>
            <person name="Fujita N."/>
            <person name="Sugita T."/>
            <person name="Iwasaki W."/>
            <person name="Tanaka N."/>
            <person name="Takashima M."/>
        </authorList>
    </citation>
    <scope>NUCLEOTIDE SEQUENCE</scope>
    <source>
        <strain evidence="7">HIS019</strain>
    </source>
</reference>
<dbReference type="InterPro" id="IPR022192">
    <property type="entry name" value="SUV3_C"/>
</dbReference>
<evidence type="ECO:0000256" key="3">
    <source>
        <dbReference type="ARBA" id="ARBA00022806"/>
    </source>
</evidence>
<dbReference type="RefSeq" id="XP_060457062.1">
    <property type="nucleotide sequence ID" value="XM_060600472.1"/>
</dbReference>
<dbReference type="Pfam" id="PF00271">
    <property type="entry name" value="Helicase_C"/>
    <property type="match status" value="1"/>
</dbReference>
<dbReference type="InterPro" id="IPR050699">
    <property type="entry name" value="RNA-DNA_Helicase"/>
</dbReference>
<dbReference type="PANTHER" id="PTHR12131:SF1">
    <property type="entry name" value="ATP-DEPENDENT RNA HELICASE SUPV3L1, MITOCHONDRIAL-RELATED"/>
    <property type="match status" value="1"/>
</dbReference>
<feature type="region of interest" description="Disordered" evidence="5">
    <location>
        <begin position="422"/>
        <end position="441"/>
    </location>
</feature>
<keyword evidence="4" id="KW-0067">ATP-binding</keyword>
<dbReference type="SUPFAM" id="SSF52540">
    <property type="entry name" value="P-loop containing nucleoside triphosphate hydrolases"/>
    <property type="match status" value="1"/>
</dbReference>
<dbReference type="Gene3D" id="3.40.50.300">
    <property type="entry name" value="P-loop containing nucleotide triphosphate hydrolases"/>
    <property type="match status" value="2"/>
</dbReference>
<evidence type="ECO:0000313" key="7">
    <source>
        <dbReference type="EMBL" id="BEI91797.1"/>
    </source>
</evidence>
<keyword evidence="1" id="KW-0547">Nucleotide-binding</keyword>
<name>A0AA48L4H7_9TREE</name>
<dbReference type="Pfam" id="PF22527">
    <property type="entry name" value="DEXQc_Suv3"/>
    <property type="match status" value="1"/>
</dbReference>
<dbReference type="GO" id="GO:0045025">
    <property type="term" value="C:mitochondrial degradosome"/>
    <property type="evidence" value="ECO:0007669"/>
    <property type="project" value="TreeGrafter"/>
</dbReference>
<dbReference type="Proteomes" id="UP001233271">
    <property type="component" value="Chromosome 4"/>
</dbReference>
<keyword evidence="8" id="KW-1185">Reference proteome</keyword>
<dbReference type="Pfam" id="PF12513">
    <property type="entry name" value="SUV3_C"/>
    <property type="match status" value="1"/>
</dbReference>
<dbReference type="FunFam" id="3.40.50.300:FF:000957">
    <property type="entry name" value="ATP-dependent RNA helicase SUV3L, mitochondrial"/>
    <property type="match status" value="1"/>
</dbReference>
<evidence type="ECO:0000256" key="2">
    <source>
        <dbReference type="ARBA" id="ARBA00022801"/>
    </source>
</evidence>
<dbReference type="GO" id="GO:0005524">
    <property type="term" value="F:ATP binding"/>
    <property type="evidence" value="ECO:0007669"/>
    <property type="project" value="UniProtKB-KW"/>
</dbReference>
<dbReference type="KEGG" id="ccac:CcaHIS019_0406170"/>
<dbReference type="GO" id="GO:0016787">
    <property type="term" value="F:hydrolase activity"/>
    <property type="evidence" value="ECO:0007669"/>
    <property type="project" value="UniProtKB-KW"/>
</dbReference>
<evidence type="ECO:0000259" key="6">
    <source>
        <dbReference type="PROSITE" id="PS51194"/>
    </source>
</evidence>
<dbReference type="PANTHER" id="PTHR12131">
    <property type="entry name" value="ATP-DEPENDENT RNA AND DNA HELICASE"/>
    <property type="match status" value="1"/>
</dbReference>
<evidence type="ECO:0000256" key="1">
    <source>
        <dbReference type="ARBA" id="ARBA00022741"/>
    </source>
</evidence>
<dbReference type="GO" id="GO:0004386">
    <property type="term" value="F:helicase activity"/>
    <property type="evidence" value="ECO:0007669"/>
    <property type="project" value="UniProtKB-KW"/>
</dbReference>
<keyword evidence="3" id="KW-0347">Helicase</keyword>
<dbReference type="InterPro" id="IPR055206">
    <property type="entry name" value="DEXQc_SUV3"/>
</dbReference>
<dbReference type="AlphaFoldDB" id="A0AA48L4H7"/>
<proteinExistence type="predicted"/>
<dbReference type="InterPro" id="IPR027417">
    <property type="entry name" value="P-loop_NTPase"/>
</dbReference>
<protein>
    <recommendedName>
        <fullName evidence="6">Helicase C-terminal domain-containing protein</fullName>
    </recommendedName>
</protein>
<dbReference type="EMBL" id="AP028215">
    <property type="protein sequence ID" value="BEI91797.1"/>
    <property type="molecule type" value="Genomic_DNA"/>
</dbReference>
<evidence type="ECO:0000313" key="8">
    <source>
        <dbReference type="Proteomes" id="UP001233271"/>
    </source>
</evidence>
<keyword evidence="2" id="KW-0378">Hydrolase</keyword>
<dbReference type="PROSITE" id="PS51194">
    <property type="entry name" value="HELICASE_CTER"/>
    <property type="match status" value="1"/>
</dbReference>
<evidence type="ECO:0000256" key="5">
    <source>
        <dbReference type="SAM" id="MobiDB-lite"/>
    </source>
</evidence>
<dbReference type="SMART" id="SM00490">
    <property type="entry name" value="HELICc"/>
    <property type="match status" value="1"/>
</dbReference>